<proteinExistence type="predicted"/>
<accession>A0ABW4VKR6</accession>
<reference evidence="2" key="1">
    <citation type="journal article" date="2019" name="Int. J. Syst. Evol. Microbiol.">
        <title>The Global Catalogue of Microorganisms (GCM) 10K type strain sequencing project: providing services to taxonomists for standard genome sequencing and annotation.</title>
        <authorList>
            <consortium name="The Broad Institute Genomics Platform"/>
            <consortium name="The Broad Institute Genome Sequencing Center for Infectious Disease"/>
            <person name="Wu L."/>
            <person name="Ma J."/>
        </authorList>
    </citation>
    <scope>NUCLEOTIDE SEQUENCE [LARGE SCALE GENOMIC DNA]</scope>
    <source>
        <strain evidence="2">CGMCC 1.15180</strain>
    </source>
</reference>
<dbReference type="NCBIfam" id="TIGR01200">
    <property type="entry name" value="GLPGLI"/>
    <property type="match status" value="1"/>
</dbReference>
<gene>
    <name evidence="1" type="ORF">ACFSKL_10580</name>
</gene>
<evidence type="ECO:0000313" key="2">
    <source>
        <dbReference type="Proteomes" id="UP001597361"/>
    </source>
</evidence>
<organism evidence="1 2">
    <name type="scientific">Belliella marina</name>
    <dbReference type="NCBI Taxonomy" id="1644146"/>
    <lineage>
        <taxon>Bacteria</taxon>
        <taxon>Pseudomonadati</taxon>
        <taxon>Bacteroidota</taxon>
        <taxon>Cytophagia</taxon>
        <taxon>Cytophagales</taxon>
        <taxon>Cyclobacteriaceae</taxon>
        <taxon>Belliella</taxon>
    </lineage>
</organism>
<keyword evidence="2" id="KW-1185">Reference proteome</keyword>
<dbReference type="RefSeq" id="WP_376886072.1">
    <property type="nucleotide sequence ID" value="NZ_JBHUHR010000029.1"/>
</dbReference>
<name>A0ABW4VKR6_9BACT</name>
<evidence type="ECO:0000313" key="1">
    <source>
        <dbReference type="EMBL" id="MFD2035239.1"/>
    </source>
</evidence>
<dbReference type="EMBL" id="JBHUHR010000029">
    <property type="protein sequence ID" value="MFD2035239.1"/>
    <property type="molecule type" value="Genomic_DNA"/>
</dbReference>
<protein>
    <submittedName>
        <fullName evidence="1">GLPGLI family protein</fullName>
    </submittedName>
</protein>
<dbReference type="InterPro" id="IPR005901">
    <property type="entry name" value="GLPGLI"/>
</dbReference>
<dbReference type="Proteomes" id="UP001597361">
    <property type="component" value="Unassembled WGS sequence"/>
</dbReference>
<comment type="caution">
    <text evidence="1">The sequence shown here is derived from an EMBL/GenBank/DDBJ whole genome shotgun (WGS) entry which is preliminary data.</text>
</comment>
<sequence>MKPYILLLQFIILFGFFPSQLKAQQGKITYRAYSGKLAIASPANENGYPNEYEIEKATLFFTESKSLYIQEQNKVNVQYISGPNGTERIEVPRNNLDPYGAVLYLNFLSGEQFSRESFWNKSTFANIQEEILPIDWRITNEKKKIGKFNCIKATANVLGREWEAWFTPELQVPFGPWRLNGLPGLILEAFDSTLDFIYHLAEVEIPHEFNPSIEVDNVFSGKLLSRSEFVQENATKKEKYISYMKSVALENDGKVEVKFYPQIDLSTQAIKK</sequence>